<proteinExistence type="predicted"/>
<comment type="caution">
    <text evidence="1">The sequence shown here is derived from an EMBL/GenBank/DDBJ whole genome shotgun (WGS) entry which is preliminary data.</text>
</comment>
<keyword evidence="2" id="KW-1185">Reference proteome</keyword>
<dbReference type="EMBL" id="JBANRG010000042">
    <property type="protein sequence ID" value="KAK7447052.1"/>
    <property type="molecule type" value="Genomic_DNA"/>
</dbReference>
<dbReference type="Proteomes" id="UP001498398">
    <property type="component" value="Unassembled WGS sequence"/>
</dbReference>
<sequence>MPQPSPNLAPRPEFIPFSVPYLCISEPCDGKDFWTYPERCGWNINVQDQQCHVFCPPGYCKHGIGPADVVLPSILSRSDGTPVLASDKVAFLQAWLFFGALNEVSSLCGLEIDIAAEFIVDGQSISTENLNGLPGRWFEAAIRARRAGDRDLMSRILTVARHLTLMLSSEILDREDVHLPAEVFMNDIDYVHT</sequence>
<accession>A0ABR1J1A6</accession>
<organism evidence="1 2">
    <name type="scientific">Marasmiellus scandens</name>
    <dbReference type="NCBI Taxonomy" id="2682957"/>
    <lineage>
        <taxon>Eukaryota</taxon>
        <taxon>Fungi</taxon>
        <taxon>Dikarya</taxon>
        <taxon>Basidiomycota</taxon>
        <taxon>Agaricomycotina</taxon>
        <taxon>Agaricomycetes</taxon>
        <taxon>Agaricomycetidae</taxon>
        <taxon>Agaricales</taxon>
        <taxon>Marasmiineae</taxon>
        <taxon>Omphalotaceae</taxon>
        <taxon>Marasmiellus</taxon>
    </lineage>
</organism>
<evidence type="ECO:0000313" key="2">
    <source>
        <dbReference type="Proteomes" id="UP001498398"/>
    </source>
</evidence>
<evidence type="ECO:0000313" key="1">
    <source>
        <dbReference type="EMBL" id="KAK7447052.1"/>
    </source>
</evidence>
<protein>
    <submittedName>
        <fullName evidence="1">Uncharacterized protein</fullName>
    </submittedName>
</protein>
<gene>
    <name evidence="1" type="ORF">VKT23_014263</name>
</gene>
<name>A0ABR1J1A6_9AGAR</name>
<reference evidence="1 2" key="1">
    <citation type="submission" date="2024-01" db="EMBL/GenBank/DDBJ databases">
        <title>A draft genome for the cacao thread blight pathogen Marasmiellus scandens.</title>
        <authorList>
            <person name="Baruah I.K."/>
            <person name="Leung J."/>
            <person name="Bukari Y."/>
            <person name="Amoako-Attah I."/>
            <person name="Meinhardt L.W."/>
            <person name="Bailey B.A."/>
            <person name="Cohen S.P."/>
        </authorList>
    </citation>
    <scope>NUCLEOTIDE SEQUENCE [LARGE SCALE GENOMIC DNA]</scope>
    <source>
        <strain evidence="1 2">GH-19</strain>
    </source>
</reference>